<dbReference type="RefSeq" id="WP_091329761.1">
    <property type="nucleotide sequence ID" value="NZ_FOSW01000021.1"/>
</dbReference>
<dbReference type="Proteomes" id="UP000199152">
    <property type="component" value="Unassembled WGS sequence"/>
</dbReference>
<keyword evidence="2" id="KW-1185">Reference proteome</keyword>
<gene>
    <name evidence="1" type="ORF">SAMN04488085_1213</name>
</gene>
<dbReference type="InParanoid" id="A0A1I4LBA7"/>
<accession>A0A1I4LBA7</accession>
<name>A0A1I4LBA7_9ACTN</name>
<dbReference type="AlphaFoldDB" id="A0A1I4LBA7"/>
<dbReference type="STRING" id="504800.SAMN04488085_1213"/>
<protein>
    <submittedName>
        <fullName evidence="1">Uncharacterized protein</fullName>
    </submittedName>
</protein>
<proteinExistence type="predicted"/>
<evidence type="ECO:0000313" key="1">
    <source>
        <dbReference type="EMBL" id="SFL88146.1"/>
    </source>
</evidence>
<dbReference type="EMBL" id="FOSW01000021">
    <property type="protein sequence ID" value="SFL88146.1"/>
    <property type="molecule type" value="Genomic_DNA"/>
</dbReference>
<organism evidence="1 2">
    <name type="scientific">Geodermatophilus ruber</name>
    <dbReference type="NCBI Taxonomy" id="504800"/>
    <lineage>
        <taxon>Bacteria</taxon>
        <taxon>Bacillati</taxon>
        <taxon>Actinomycetota</taxon>
        <taxon>Actinomycetes</taxon>
        <taxon>Geodermatophilales</taxon>
        <taxon>Geodermatophilaceae</taxon>
        <taxon>Geodermatophilus</taxon>
    </lineage>
</organism>
<sequence>MVPAERVGDAGPRLARRGLVLDVVDAVAQVGPTISVSVPVSARVQDAGGTDAAVVGDIVCHRLGQLGYVRPGRPAPRP</sequence>
<reference evidence="1 2" key="1">
    <citation type="submission" date="2016-10" db="EMBL/GenBank/DDBJ databases">
        <authorList>
            <person name="de Groot N.N."/>
        </authorList>
    </citation>
    <scope>NUCLEOTIDE SEQUENCE [LARGE SCALE GENOMIC DNA]</scope>
    <source>
        <strain evidence="1 2">DSM 45317</strain>
    </source>
</reference>
<evidence type="ECO:0000313" key="2">
    <source>
        <dbReference type="Proteomes" id="UP000199152"/>
    </source>
</evidence>